<feature type="transmembrane region" description="Helical" evidence="1">
    <location>
        <begin position="14"/>
        <end position="35"/>
    </location>
</feature>
<evidence type="ECO:0000256" key="1">
    <source>
        <dbReference type="SAM" id="Phobius"/>
    </source>
</evidence>
<keyword evidence="1" id="KW-1133">Transmembrane helix</keyword>
<feature type="transmembrane region" description="Helical" evidence="1">
    <location>
        <begin position="61"/>
        <end position="81"/>
    </location>
</feature>
<evidence type="ECO:0000313" key="2">
    <source>
        <dbReference type="EMBL" id="VVJ22664.1"/>
    </source>
</evidence>
<reference evidence="2 3" key="1">
    <citation type="submission" date="2019-09" db="EMBL/GenBank/DDBJ databases">
        <authorList>
            <person name="Leyn A S."/>
        </authorList>
    </citation>
    <scope>NUCLEOTIDE SEQUENCE [LARGE SCALE GENOMIC DNA]</scope>
    <source>
        <strain evidence="2">AA231_1</strain>
    </source>
</reference>
<dbReference type="Proteomes" id="UP000399805">
    <property type="component" value="Unassembled WGS sequence"/>
</dbReference>
<keyword evidence="1" id="KW-0472">Membrane</keyword>
<organism evidence="2 3">
    <name type="scientific">Amycolatopsis camponoti</name>
    <dbReference type="NCBI Taxonomy" id="2606593"/>
    <lineage>
        <taxon>Bacteria</taxon>
        <taxon>Bacillati</taxon>
        <taxon>Actinomycetota</taxon>
        <taxon>Actinomycetes</taxon>
        <taxon>Pseudonocardiales</taxon>
        <taxon>Pseudonocardiaceae</taxon>
        <taxon>Amycolatopsis</taxon>
    </lineage>
</organism>
<protein>
    <submittedName>
        <fullName evidence="2">Uncharacterized protein</fullName>
    </submittedName>
</protein>
<keyword evidence="3" id="KW-1185">Reference proteome</keyword>
<evidence type="ECO:0000313" key="3">
    <source>
        <dbReference type="Proteomes" id="UP000399805"/>
    </source>
</evidence>
<name>A0A6I8LZV9_9PSEU</name>
<accession>A0A6I8LZV9</accession>
<gene>
    <name evidence="2" type="ORF">AA23TX_07581</name>
</gene>
<keyword evidence="1" id="KW-0812">Transmembrane</keyword>
<dbReference type="AlphaFoldDB" id="A0A6I8LZV9"/>
<sequence>MTHVRPSVRLVQHLILLACVGCAACGVSALALLVFDGRCLTYPGPGSDGCWPVRLHLDQFLPAYGTAAAVLVGLTAGPARLCRRRPIDPVIRLAWRILGATFALSMVLR</sequence>
<dbReference type="EMBL" id="CABVGP010000003">
    <property type="protein sequence ID" value="VVJ22664.1"/>
    <property type="molecule type" value="Genomic_DNA"/>
</dbReference>
<proteinExistence type="predicted"/>